<feature type="region of interest" description="Disordered" evidence="1">
    <location>
        <begin position="151"/>
        <end position="189"/>
    </location>
</feature>
<dbReference type="EMBL" id="LFYR01001402">
    <property type="protein sequence ID" value="KMZ62188.1"/>
    <property type="molecule type" value="Genomic_DNA"/>
</dbReference>
<organism evidence="2 3">
    <name type="scientific">Zostera marina</name>
    <name type="common">Eelgrass</name>
    <dbReference type="NCBI Taxonomy" id="29655"/>
    <lineage>
        <taxon>Eukaryota</taxon>
        <taxon>Viridiplantae</taxon>
        <taxon>Streptophyta</taxon>
        <taxon>Embryophyta</taxon>
        <taxon>Tracheophyta</taxon>
        <taxon>Spermatophyta</taxon>
        <taxon>Magnoliopsida</taxon>
        <taxon>Liliopsida</taxon>
        <taxon>Zosteraceae</taxon>
        <taxon>Zostera</taxon>
    </lineage>
</organism>
<accession>A0A0K9NZP4</accession>
<dbReference type="PANTHER" id="PTHR34193">
    <property type="entry name" value="OS11G0199801 PROTEIN"/>
    <property type="match status" value="1"/>
</dbReference>
<comment type="caution">
    <text evidence="2">The sequence shown here is derived from an EMBL/GenBank/DDBJ whole genome shotgun (WGS) entry which is preliminary data.</text>
</comment>
<keyword evidence="3" id="KW-1185">Reference proteome</keyword>
<feature type="compositionally biased region" description="Low complexity" evidence="1">
    <location>
        <begin position="167"/>
        <end position="178"/>
    </location>
</feature>
<evidence type="ECO:0000313" key="3">
    <source>
        <dbReference type="Proteomes" id="UP000036987"/>
    </source>
</evidence>
<reference evidence="3" key="1">
    <citation type="journal article" date="2016" name="Nature">
        <title>The genome of the seagrass Zostera marina reveals angiosperm adaptation to the sea.</title>
        <authorList>
            <person name="Olsen J.L."/>
            <person name="Rouze P."/>
            <person name="Verhelst B."/>
            <person name="Lin Y.-C."/>
            <person name="Bayer T."/>
            <person name="Collen J."/>
            <person name="Dattolo E."/>
            <person name="De Paoli E."/>
            <person name="Dittami S."/>
            <person name="Maumus F."/>
            <person name="Michel G."/>
            <person name="Kersting A."/>
            <person name="Lauritano C."/>
            <person name="Lohaus R."/>
            <person name="Toepel M."/>
            <person name="Tonon T."/>
            <person name="Vanneste K."/>
            <person name="Amirebrahimi M."/>
            <person name="Brakel J."/>
            <person name="Bostroem C."/>
            <person name="Chovatia M."/>
            <person name="Grimwood J."/>
            <person name="Jenkins J.W."/>
            <person name="Jueterbock A."/>
            <person name="Mraz A."/>
            <person name="Stam W.T."/>
            <person name="Tice H."/>
            <person name="Bornberg-Bauer E."/>
            <person name="Green P.J."/>
            <person name="Pearson G.A."/>
            <person name="Procaccini G."/>
            <person name="Duarte C.M."/>
            <person name="Schmutz J."/>
            <person name="Reusch T.B.H."/>
            <person name="Van de Peer Y."/>
        </authorList>
    </citation>
    <scope>NUCLEOTIDE SEQUENCE [LARGE SCALE GENOMIC DNA]</scope>
    <source>
        <strain evidence="3">cv. Finnish</strain>
    </source>
</reference>
<feature type="region of interest" description="Disordered" evidence="1">
    <location>
        <begin position="95"/>
        <end position="115"/>
    </location>
</feature>
<dbReference type="PANTHER" id="PTHR34193:SF1">
    <property type="entry name" value="EXPRESSED PROTEIN"/>
    <property type="match status" value="1"/>
</dbReference>
<evidence type="ECO:0000313" key="2">
    <source>
        <dbReference type="EMBL" id="KMZ62188.1"/>
    </source>
</evidence>
<protein>
    <submittedName>
        <fullName evidence="2">Uncharacterized protein</fullName>
    </submittedName>
</protein>
<sequence>MLTAKKDLVIPSSTSGLWFPGSNFFGGGVAGLPPPVLLSPRSVDIKKRQDELFSQLKDASESNYELSLTDLIIESDHHGDAKPVIVADKEEEEEVKQAKKLSSRSERSVRRSRRAPENYYMTRKSSNTRNDDGVLLNMFIPTSLGRSFTWPSPPHYKSTSTKETLRKTSSSSAATKSAMDMSEKDGSFNGCWPIFWNLKKSKKTKTK</sequence>
<dbReference type="Proteomes" id="UP000036987">
    <property type="component" value="Unassembled WGS sequence"/>
</dbReference>
<evidence type="ECO:0000256" key="1">
    <source>
        <dbReference type="SAM" id="MobiDB-lite"/>
    </source>
</evidence>
<name>A0A0K9NZP4_ZOSMR</name>
<gene>
    <name evidence="2" type="ORF">ZOSMA_486G00060</name>
</gene>
<proteinExistence type="predicted"/>
<dbReference type="AlphaFoldDB" id="A0A0K9NZP4"/>
<dbReference type="OMA" id="RQEDREM"/>